<evidence type="ECO:0000313" key="7">
    <source>
        <dbReference type="Proteomes" id="UP000823486"/>
    </source>
</evidence>
<evidence type="ECO:0000256" key="1">
    <source>
        <dbReference type="ARBA" id="ARBA00006739"/>
    </source>
</evidence>
<gene>
    <name evidence="6" type="ORF">JOC77_000196</name>
</gene>
<comment type="caution">
    <text evidence="6">The sequence shown here is derived from an EMBL/GenBank/DDBJ whole genome shotgun (WGS) entry which is preliminary data.</text>
</comment>
<sequence>MITAITIVLFVLFVGFQVLYIFIPLFCVKSPVKPSKRSEEAGITVLVPAYNEQNIILNCLQGILHLDYKNCETIFINDGSTDHTLELLDQSLTLKAVHRLPAYKLSYNEVNAVYQSERYPSIFVIDKHNGGKSDALNTGTDYAKHELVITLDADSVLDPNALTEINEAFLDEKVLAAGGMVQITQGFRGDFKRPTPVFSIPWLIRYQILQYLTNFYLHKTTQARLRSITVIAGAFGAFRKYALFEAEGYRKTVGEDMDITLRIQRLIKKRYRGHKLLFIPTAVCYTECPSNFKSLFSQRFRWQKGFIDCIFNFRKSFFRNLGFSVSTYLLLDSLILGTINAFPSIVIPIFLIFNKSYLFVVTLLLITILLAYQSIAAMIISTRYGVKYSRWDYVKIALFIPFEIVSYRLLGILFVTIGTILYFKDKEGWHSSERIGVKYQTFSEDINLPQEKIV</sequence>
<feature type="transmembrane region" description="Helical" evidence="4">
    <location>
        <begin position="357"/>
        <end position="381"/>
    </location>
</feature>
<keyword evidence="3" id="KW-0808">Transferase</keyword>
<dbReference type="PANTHER" id="PTHR43630:SF1">
    <property type="entry name" value="POLY-BETA-1,6-N-ACETYL-D-GLUCOSAMINE SYNTHASE"/>
    <property type="match status" value="1"/>
</dbReference>
<dbReference type="EMBL" id="JAFBFI010000001">
    <property type="protein sequence ID" value="MBM7690793.1"/>
    <property type="molecule type" value="Genomic_DNA"/>
</dbReference>
<feature type="domain" description="Glycosyltransferase 2-like" evidence="5">
    <location>
        <begin position="44"/>
        <end position="90"/>
    </location>
</feature>
<evidence type="ECO:0000313" key="6">
    <source>
        <dbReference type="EMBL" id="MBM7690793.1"/>
    </source>
</evidence>
<feature type="transmembrane region" description="Helical" evidence="4">
    <location>
        <begin position="328"/>
        <end position="351"/>
    </location>
</feature>
<evidence type="ECO:0000256" key="3">
    <source>
        <dbReference type="ARBA" id="ARBA00022679"/>
    </source>
</evidence>
<dbReference type="CDD" id="cd06423">
    <property type="entry name" value="CESA_like"/>
    <property type="match status" value="1"/>
</dbReference>
<feature type="transmembrane region" description="Helical" evidence="4">
    <location>
        <begin position="6"/>
        <end position="28"/>
    </location>
</feature>
<dbReference type="SUPFAM" id="SSF53448">
    <property type="entry name" value="Nucleotide-diphospho-sugar transferases"/>
    <property type="match status" value="1"/>
</dbReference>
<protein>
    <submittedName>
        <fullName evidence="6">Cellulose synthase/poly-beta-1,6-N-acetylglucosamine synthase-like glycosyltransferase</fullName>
    </submittedName>
</protein>
<feature type="transmembrane region" description="Helical" evidence="4">
    <location>
        <begin position="393"/>
        <end position="423"/>
    </location>
</feature>
<evidence type="ECO:0000259" key="5">
    <source>
        <dbReference type="Pfam" id="PF00535"/>
    </source>
</evidence>
<dbReference type="RefSeq" id="WP_204537473.1">
    <property type="nucleotide sequence ID" value="NZ_JAFBFI010000001.1"/>
</dbReference>
<dbReference type="Pfam" id="PF00535">
    <property type="entry name" value="Glycos_transf_2"/>
    <property type="match status" value="1"/>
</dbReference>
<reference evidence="6 7" key="1">
    <citation type="submission" date="2021-01" db="EMBL/GenBank/DDBJ databases">
        <title>Genomic Encyclopedia of Type Strains, Phase IV (KMG-IV): sequencing the most valuable type-strain genomes for metagenomic binning, comparative biology and taxonomic classification.</title>
        <authorList>
            <person name="Goeker M."/>
        </authorList>
    </citation>
    <scope>NUCLEOTIDE SEQUENCE [LARGE SCALE GENOMIC DNA]</scope>
    <source>
        <strain evidence="6 7">DSM 105482</strain>
    </source>
</reference>
<dbReference type="Gene3D" id="3.90.550.10">
    <property type="entry name" value="Spore Coat Polysaccharide Biosynthesis Protein SpsA, Chain A"/>
    <property type="match status" value="1"/>
</dbReference>
<name>A0ABS2QCD3_9BACI</name>
<keyword evidence="7" id="KW-1185">Reference proteome</keyword>
<proteinExistence type="inferred from homology"/>
<dbReference type="InterPro" id="IPR029044">
    <property type="entry name" value="Nucleotide-diphossugar_trans"/>
</dbReference>
<dbReference type="Pfam" id="PF13641">
    <property type="entry name" value="Glyco_tranf_2_3"/>
    <property type="match status" value="1"/>
</dbReference>
<keyword evidence="4" id="KW-0472">Membrane</keyword>
<comment type="similarity">
    <text evidence="1">Belongs to the glycosyltransferase 2 family.</text>
</comment>
<dbReference type="Proteomes" id="UP000823486">
    <property type="component" value="Unassembled WGS sequence"/>
</dbReference>
<keyword evidence="2" id="KW-0328">Glycosyltransferase</keyword>
<evidence type="ECO:0000256" key="4">
    <source>
        <dbReference type="SAM" id="Phobius"/>
    </source>
</evidence>
<accession>A0ABS2QCD3</accession>
<dbReference type="InterPro" id="IPR001173">
    <property type="entry name" value="Glyco_trans_2-like"/>
</dbReference>
<organism evidence="6 7">
    <name type="scientific">Peribacillus deserti</name>
    <dbReference type="NCBI Taxonomy" id="673318"/>
    <lineage>
        <taxon>Bacteria</taxon>
        <taxon>Bacillati</taxon>
        <taxon>Bacillota</taxon>
        <taxon>Bacilli</taxon>
        <taxon>Bacillales</taxon>
        <taxon>Bacillaceae</taxon>
        <taxon>Peribacillus</taxon>
    </lineage>
</organism>
<keyword evidence="4" id="KW-0812">Transmembrane</keyword>
<keyword evidence="4" id="KW-1133">Transmembrane helix</keyword>
<evidence type="ECO:0000256" key="2">
    <source>
        <dbReference type="ARBA" id="ARBA00022676"/>
    </source>
</evidence>
<dbReference type="PANTHER" id="PTHR43630">
    <property type="entry name" value="POLY-BETA-1,6-N-ACETYL-D-GLUCOSAMINE SYNTHASE"/>
    <property type="match status" value="1"/>
</dbReference>